<evidence type="ECO:0000313" key="4">
    <source>
        <dbReference type="Proteomes" id="UP001150904"/>
    </source>
</evidence>
<reference evidence="3" key="2">
    <citation type="journal article" date="2023" name="IMA Fungus">
        <title>Comparative genomic study of the Penicillium genus elucidates a diverse pangenome and 15 lateral gene transfer events.</title>
        <authorList>
            <person name="Petersen C."/>
            <person name="Sorensen T."/>
            <person name="Nielsen M.R."/>
            <person name="Sondergaard T.E."/>
            <person name="Sorensen J.L."/>
            <person name="Fitzpatrick D.A."/>
            <person name="Frisvad J.C."/>
            <person name="Nielsen K.L."/>
        </authorList>
    </citation>
    <scope>NUCLEOTIDE SEQUENCE</scope>
    <source>
        <strain evidence="3">IBT 15544</strain>
    </source>
</reference>
<name>A0A9W9MIP2_9EURO</name>
<dbReference type="GO" id="GO:0072330">
    <property type="term" value="P:monocarboxylic acid biosynthetic process"/>
    <property type="evidence" value="ECO:0007669"/>
    <property type="project" value="UniProtKB-ARBA"/>
</dbReference>
<dbReference type="GO" id="GO:0016787">
    <property type="term" value="F:hydrolase activity"/>
    <property type="evidence" value="ECO:0007669"/>
    <property type="project" value="UniProtKB-KW"/>
</dbReference>
<dbReference type="InterPro" id="IPR050300">
    <property type="entry name" value="GDXG_lipolytic_enzyme"/>
</dbReference>
<protein>
    <recommendedName>
        <fullName evidence="2">Alpha/beta hydrolase fold-3 domain-containing protein</fullName>
    </recommendedName>
</protein>
<evidence type="ECO:0000256" key="1">
    <source>
        <dbReference type="ARBA" id="ARBA00022801"/>
    </source>
</evidence>
<dbReference type="Proteomes" id="UP001150904">
    <property type="component" value="Unassembled WGS sequence"/>
</dbReference>
<dbReference type="Pfam" id="PF07859">
    <property type="entry name" value="Abhydrolase_3"/>
    <property type="match status" value="1"/>
</dbReference>
<dbReference type="GO" id="GO:0017000">
    <property type="term" value="P:antibiotic biosynthetic process"/>
    <property type="evidence" value="ECO:0007669"/>
    <property type="project" value="UniProtKB-ARBA"/>
</dbReference>
<dbReference type="EMBL" id="JAPQKR010000013">
    <property type="protein sequence ID" value="KAJ5202058.1"/>
    <property type="molecule type" value="Genomic_DNA"/>
</dbReference>
<dbReference type="SUPFAM" id="SSF53474">
    <property type="entry name" value="alpha/beta-Hydrolases"/>
    <property type="match status" value="1"/>
</dbReference>
<gene>
    <name evidence="3" type="ORF">N7498_006721</name>
</gene>
<dbReference type="OrthoDB" id="408631at2759"/>
<keyword evidence="4" id="KW-1185">Reference proteome</keyword>
<dbReference type="PANTHER" id="PTHR48081:SF8">
    <property type="entry name" value="ALPHA_BETA HYDROLASE FOLD-3 DOMAIN-CONTAINING PROTEIN-RELATED"/>
    <property type="match status" value="1"/>
</dbReference>
<dbReference type="PANTHER" id="PTHR48081">
    <property type="entry name" value="AB HYDROLASE SUPERFAMILY PROTEIN C4A8.06C"/>
    <property type="match status" value="1"/>
</dbReference>
<sequence>MGLQYAQHKVIATFLRGLVRPRLHLNPKPDEVVHIPLRDAGQTIKCHLYKPTTENQQPTPVLMNFCGSGFVLPTFGNDDEYCRYVADRTNYTVIDVDYRLAPEHPFPAAFQDGEDVVKWVRSQPERFDIDCLALSGFSAGANIALALSSSSAIFSQQQDSEKRDVFRAVLSFYGPTDMALETPMKPIADPSNWIMRKIFPGFSRLCHKCLNPGVVNPEDPRMSPLFADPHNFPENVLIITAAQCAFAIEGEKLAEKLEAAGKYVKCRRMEGCAHGWDKEAIRGTSQCVAKEEAYAMAVEILHREHAGEEAPRPE</sequence>
<reference evidence="3" key="1">
    <citation type="submission" date="2022-12" db="EMBL/GenBank/DDBJ databases">
        <authorList>
            <person name="Petersen C."/>
        </authorList>
    </citation>
    <scope>NUCLEOTIDE SEQUENCE</scope>
    <source>
        <strain evidence="3">IBT 15544</strain>
    </source>
</reference>
<dbReference type="InterPro" id="IPR029058">
    <property type="entry name" value="AB_hydrolase_fold"/>
</dbReference>
<evidence type="ECO:0000259" key="2">
    <source>
        <dbReference type="Pfam" id="PF07859"/>
    </source>
</evidence>
<dbReference type="AlphaFoldDB" id="A0A9W9MIP2"/>
<keyword evidence="1" id="KW-0378">Hydrolase</keyword>
<proteinExistence type="predicted"/>
<organism evidence="3 4">
    <name type="scientific">Penicillium cinerascens</name>
    <dbReference type="NCBI Taxonomy" id="70096"/>
    <lineage>
        <taxon>Eukaryota</taxon>
        <taxon>Fungi</taxon>
        <taxon>Dikarya</taxon>
        <taxon>Ascomycota</taxon>
        <taxon>Pezizomycotina</taxon>
        <taxon>Eurotiomycetes</taxon>
        <taxon>Eurotiomycetidae</taxon>
        <taxon>Eurotiales</taxon>
        <taxon>Aspergillaceae</taxon>
        <taxon>Penicillium</taxon>
    </lineage>
</organism>
<accession>A0A9W9MIP2</accession>
<dbReference type="RefSeq" id="XP_058307974.1">
    <property type="nucleotide sequence ID" value="XM_058453783.1"/>
</dbReference>
<feature type="domain" description="Alpha/beta hydrolase fold-3" evidence="2">
    <location>
        <begin position="63"/>
        <end position="276"/>
    </location>
</feature>
<dbReference type="Gene3D" id="3.40.50.1820">
    <property type="entry name" value="alpha/beta hydrolase"/>
    <property type="match status" value="1"/>
</dbReference>
<dbReference type="GeneID" id="83181084"/>
<evidence type="ECO:0000313" key="3">
    <source>
        <dbReference type="EMBL" id="KAJ5202058.1"/>
    </source>
</evidence>
<dbReference type="InterPro" id="IPR013094">
    <property type="entry name" value="AB_hydrolase_3"/>
</dbReference>
<comment type="caution">
    <text evidence="3">The sequence shown here is derived from an EMBL/GenBank/DDBJ whole genome shotgun (WGS) entry which is preliminary data.</text>
</comment>